<evidence type="ECO:0000313" key="1">
    <source>
        <dbReference type="EMBL" id="KIW04698.1"/>
    </source>
</evidence>
<dbReference type="RefSeq" id="XP_016214567.1">
    <property type="nucleotide sequence ID" value="XM_016357775.1"/>
</dbReference>
<dbReference type="PANTHER" id="PTHR43019:SF23">
    <property type="entry name" value="PROTEASE DO-LIKE 5, CHLOROPLASTIC"/>
    <property type="match status" value="1"/>
</dbReference>
<protein>
    <recommendedName>
        <fullName evidence="3">AT hook domain-containing protein</fullName>
    </recommendedName>
</protein>
<dbReference type="Proteomes" id="UP000053259">
    <property type="component" value="Unassembled WGS sequence"/>
</dbReference>
<dbReference type="PANTHER" id="PTHR43019">
    <property type="entry name" value="SERINE ENDOPROTEASE DEGS"/>
    <property type="match status" value="1"/>
</dbReference>
<name>A0A0D2ACR2_9PEZI</name>
<dbReference type="EMBL" id="KN847540">
    <property type="protein sequence ID" value="KIW04698.1"/>
    <property type="molecule type" value="Genomic_DNA"/>
</dbReference>
<accession>A0A0D2ACR2</accession>
<reference evidence="1 2" key="1">
    <citation type="submission" date="2015-01" db="EMBL/GenBank/DDBJ databases">
        <title>The Genome Sequence of Ochroconis gallopava CBS43764.</title>
        <authorList>
            <consortium name="The Broad Institute Genomics Platform"/>
            <person name="Cuomo C."/>
            <person name="de Hoog S."/>
            <person name="Gorbushina A."/>
            <person name="Stielow B."/>
            <person name="Teixiera M."/>
            <person name="Abouelleil A."/>
            <person name="Chapman S.B."/>
            <person name="Priest M."/>
            <person name="Young S.K."/>
            <person name="Wortman J."/>
            <person name="Nusbaum C."/>
            <person name="Birren B."/>
        </authorList>
    </citation>
    <scope>NUCLEOTIDE SEQUENCE [LARGE SCALE GENOMIC DNA]</scope>
    <source>
        <strain evidence="1 2">CBS 43764</strain>
    </source>
</reference>
<evidence type="ECO:0000313" key="2">
    <source>
        <dbReference type="Proteomes" id="UP000053259"/>
    </source>
</evidence>
<evidence type="ECO:0008006" key="3">
    <source>
        <dbReference type="Google" id="ProtNLM"/>
    </source>
</evidence>
<dbReference type="InterPro" id="IPR009003">
    <property type="entry name" value="Peptidase_S1_PA"/>
</dbReference>
<dbReference type="Pfam" id="PF13365">
    <property type="entry name" value="Trypsin_2"/>
    <property type="match status" value="1"/>
</dbReference>
<dbReference type="SUPFAM" id="SSF50494">
    <property type="entry name" value="Trypsin-like serine proteases"/>
    <property type="match status" value="1"/>
</dbReference>
<dbReference type="STRING" id="253628.A0A0D2ACR2"/>
<dbReference type="OrthoDB" id="4217619at2759"/>
<dbReference type="Gene3D" id="2.40.10.10">
    <property type="entry name" value="Trypsin-like serine proteases"/>
    <property type="match status" value="2"/>
</dbReference>
<dbReference type="HOGENOM" id="CLU_068291_0_0_1"/>
<organism evidence="1 2">
    <name type="scientific">Verruconis gallopava</name>
    <dbReference type="NCBI Taxonomy" id="253628"/>
    <lineage>
        <taxon>Eukaryota</taxon>
        <taxon>Fungi</taxon>
        <taxon>Dikarya</taxon>
        <taxon>Ascomycota</taxon>
        <taxon>Pezizomycotina</taxon>
        <taxon>Dothideomycetes</taxon>
        <taxon>Pleosporomycetidae</taxon>
        <taxon>Venturiales</taxon>
        <taxon>Sympoventuriaceae</taxon>
        <taxon>Verruconis</taxon>
    </lineage>
</organism>
<proteinExistence type="predicted"/>
<dbReference type="InParanoid" id="A0A0D2ACR2"/>
<dbReference type="AlphaFoldDB" id="A0A0D2ACR2"/>
<sequence length="315" mass="34893">METSPSRKRLDLPRRSNRLKVKCHNKGSNYGRCQTTAHMSLLSPHKSNLMGPSKSPKEPKSAIFELPPNLKADDVDLSPLDLKILLKKQDWLRKNSVALPDQHASTKKIAEATLVFGQEEAGTAVCISEKGILLTCSHCVAETESELELERLHYMLFASGQIIQAKCIAWDARRDLALLKIVAAQAPHDSSFPAAQVSSQEPKIRQRILCVGHPGSTDLEASLPGLKTNYDTLYVSTGNFHGYAQGQNLHDNFEIGALQHDCWTYWGHSGAPLAHRKTGKLVGLHSSWDETTGMRRGIPLDAIHAFMEENSHYLS</sequence>
<dbReference type="InterPro" id="IPR043504">
    <property type="entry name" value="Peptidase_S1_PA_chymotrypsin"/>
</dbReference>
<keyword evidence="2" id="KW-1185">Reference proteome</keyword>
<gene>
    <name evidence="1" type="ORF">PV09_04432</name>
</gene>
<dbReference type="VEuPathDB" id="FungiDB:PV09_04432"/>
<dbReference type="GeneID" id="27312405"/>